<dbReference type="EMBL" id="HADZ01002223">
    <property type="protein sequence ID" value="SBP66164.1"/>
    <property type="molecule type" value="Transcribed_RNA"/>
</dbReference>
<feature type="compositionally biased region" description="Polar residues" evidence="1">
    <location>
        <begin position="46"/>
        <end position="56"/>
    </location>
</feature>
<organism evidence="2">
    <name type="scientific">Nothobranchius kadleci</name>
    <name type="common">African annual killifish</name>
    <dbReference type="NCBI Taxonomy" id="1051664"/>
    <lineage>
        <taxon>Eukaryota</taxon>
        <taxon>Metazoa</taxon>
        <taxon>Chordata</taxon>
        <taxon>Craniata</taxon>
        <taxon>Vertebrata</taxon>
        <taxon>Euteleostomi</taxon>
        <taxon>Actinopterygii</taxon>
        <taxon>Neopterygii</taxon>
        <taxon>Teleostei</taxon>
        <taxon>Neoteleostei</taxon>
        <taxon>Acanthomorphata</taxon>
        <taxon>Ovalentaria</taxon>
        <taxon>Atherinomorphae</taxon>
        <taxon>Cyprinodontiformes</taxon>
        <taxon>Nothobranchiidae</taxon>
        <taxon>Nothobranchius</taxon>
    </lineage>
</organism>
<feature type="region of interest" description="Disordered" evidence="1">
    <location>
        <begin position="23"/>
        <end position="56"/>
    </location>
</feature>
<feature type="non-terminal residue" evidence="2">
    <location>
        <position position="56"/>
    </location>
</feature>
<name>A0A1A8BG24_NOTKA</name>
<evidence type="ECO:0000313" key="2">
    <source>
        <dbReference type="EMBL" id="SBP66164.1"/>
    </source>
</evidence>
<reference evidence="2" key="1">
    <citation type="submission" date="2016-05" db="EMBL/GenBank/DDBJ databases">
        <authorList>
            <person name="Lavstsen T."/>
            <person name="Jespersen J.S."/>
        </authorList>
    </citation>
    <scope>NUCLEOTIDE SEQUENCE</scope>
    <source>
        <tissue evidence="2">Brain</tissue>
    </source>
</reference>
<evidence type="ECO:0000256" key="1">
    <source>
        <dbReference type="SAM" id="MobiDB-lite"/>
    </source>
</evidence>
<gene>
    <name evidence="2" type="primary">BX855590.1</name>
</gene>
<dbReference type="AlphaFoldDB" id="A0A1A8BG24"/>
<reference evidence="2" key="2">
    <citation type="submission" date="2016-06" db="EMBL/GenBank/DDBJ databases">
        <title>The genome of a short-lived fish provides insights into sex chromosome evolution and the genetic control of aging.</title>
        <authorList>
            <person name="Reichwald K."/>
            <person name="Felder M."/>
            <person name="Petzold A."/>
            <person name="Koch P."/>
            <person name="Groth M."/>
            <person name="Platzer M."/>
        </authorList>
    </citation>
    <scope>NUCLEOTIDE SEQUENCE</scope>
    <source>
        <tissue evidence="2">Brain</tissue>
    </source>
</reference>
<protein>
    <submittedName>
        <fullName evidence="2">Uncharacterized protein</fullName>
    </submittedName>
</protein>
<feature type="compositionally biased region" description="Polar residues" evidence="1">
    <location>
        <begin position="23"/>
        <end position="32"/>
    </location>
</feature>
<accession>A0A1A8BG24</accession>
<sequence length="56" mass="6329">RHWLYLMQVEMFGCIRGQTAIPTQKGMQNNSGLRCPAQHRTEEQHSSTTEATSPSP</sequence>
<feature type="non-terminal residue" evidence="2">
    <location>
        <position position="1"/>
    </location>
</feature>
<proteinExistence type="predicted"/>